<dbReference type="Proteomes" id="UP000182719">
    <property type="component" value="Unassembled WGS sequence"/>
</dbReference>
<dbReference type="EMBL" id="FOAP01000036">
    <property type="protein sequence ID" value="SEN26805.1"/>
    <property type="molecule type" value="Genomic_DNA"/>
</dbReference>
<dbReference type="Gene3D" id="3.40.50.1460">
    <property type="match status" value="1"/>
</dbReference>
<dbReference type="OrthoDB" id="5523338at2"/>
<gene>
    <name evidence="1" type="ORF">SAMN05444354_1364</name>
</gene>
<dbReference type="PROSITE" id="PS00018">
    <property type="entry name" value="EF_HAND_1"/>
    <property type="match status" value="1"/>
</dbReference>
<proteinExistence type="predicted"/>
<evidence type="ECO:0000313" key="1">
    <source>
        <dbReference type="EMBL" id="SEN26805.1"/>
    </source>
</evidence>
<keyword evidence="2" id="KW-1185">Reference proteome</keyword>
<sequence>MHLSYRLLASHCVMLLLGAGWILPGSARAEDPQRTSYTLIVANNASLDPKQADLRYADDDGARYYELLAPQSQQAVLLSVLDAETQERHPGLAARTRPPTRAALLEALQGLNARMAADKAAGRIPVLYFIFTGHGQRGAAGEGSVSLLDGPFSRTDLYKQVIAPSTAGLLHLIVDACDSYFFVNSRGALPVGPALGAAVTQHLAARELERYPHVGVVLSTSKAQESHEWSAISAGVFSHQVRSALAGAADVNADGRVEYSELMAFIASASQGVEDVRGRLDIFARPPLLDRSAPLSDLAQKSGLGYLLIPEGQGGRMWVEDTRGVRLAEFHKERERALVLGLPAGRGYYLRTPGQEARFTVAQGREVVDAGGLSWTALSVASRGALEDAFRDHLFSVAFGPRFYSGYVASTGAAPVTLYPGPDLSP</sequence>
<accession>A0A1H8F550</accession>
<evidence type="ECO:0000313" key="2">
    <source>
        <dbReference type="Proteomes" id="UP000182719"/>
    </source>
</evidence>
<name>A0A1H8F550_STIAU</name>
<dbReference type="AlphaFoldDB" id="A0A1H8F550"/>
<reference evidence="2" key="1">
    <citation type="submission" date="2016-10" db="EMBL/GenBank/DDBJ databases">
        <authorList>
            <person name="Varghese N."/>
            <person name="Submissions S."/>
        </authorList>
    </citation>
    <scope>NUCLEOTIDE SEQUENCE [LARGE SCALE GENOMIC DNA]</scope>
    <source>
        <strain evidence="2">DSM 17044</strain>
    </source>
</reference>
<dbReference type="InterPro" id="IPR018247">
    <property type="entry name" value="EF_Hand_1_Ca_BS"/>
</dbReference>
<protein>
    <recommendedName>
        <fullName evidence="3">Caspase domain-containing protein</fullName>
    </recommendedName>
</protein>
<organism evidence="1 2">
    <name type="scientific">Stigmatella aurantiaca</name>
    <dbReference type="NCBI Taxonomy" id="41"/>
    <lineage>
        <taxon>Bacteria</taxon>
        <taxon>Pseudomonadati</taxon>
        <taxon>Myxococcota</taxon>
        <taxon>Myxococcia</taxon>
        <taxon>Myxococcales</taxon>
        <taxon>Cystobacterineae</taxon>
        <taxon>Archangiaceae</taxon>
        <taxon>Stigmatella</taxon>
    </lineage>
</organism>
<evidence type="ECO:0008006" key="3">
    <source>
        <dbReference type="Google" id="ProtNLM"/>
    </source>
</evidence>